<gene>
    <name evidence="2" type="ORF">SAMN05216353_11719</name>
</gene>
<feature type="transmembrane region" description="Helical" evidence="1">
    <location>
        <begin position="152"/>
        <end position="173"/>
    </location>
</feature>
<proteinExistence type="predicted"/>
<dbReference type="Pfam" id="PF12679">
    <property type="entry name" value="ABC2_membrane_2"/>
    <property type="match status" value="1"/>
</dbReference>
<keyword evidence="1" id="KW-0812">Transmembrane</keyword>
<name>A0A1I2N986_9BACI</name>
<dbReference type="PANTHER" id="PTHR43471">
    <property type="entry name" value="ABC TRANSPORTER PERMEASE"/>
    <property type="match status" value="1"/>
</dbReference>
<accession>A0A1I2N986</accession>
<keyword evidence="3" id="KW-1185">Reference proteome</keyword>
<keyword evidence="1" id="KW-0472">Membrane</keyword>
<evidence type="ECO:0000313" key="3">
    <source>
        <dbReference type="Proteomes" id="UP000198897"/>
    </source>
</evidence>
<dbReference type="GO" id="GO:0140359">
    <property type="term" value="F:ABC-type transporter activity"/>
    <property type="evidence" value="ECO:0007669"/>
    <property type="project" value="InterPro"/>
</dbReference>
<dbReference type="RefSeq" id="WP_089752029.1">
    <property type="nucleotide sequence ID" value="NZ_FOOG01000017.1"/>
</dbReference>
<reference evidence="3" key="1">
    <citation type="submission" date="2016-10" db="EMBL/GenBank/DDBJ databases">
        <authorList>
            <person name="Varghese N."/>
            <person name="Submissions S."/>
        </authorList>
    </citation>
    <scope>NUCLEOTIDE SEQUENCE [LARGE SCALE GENOMIC DNA]</scope>
    <source>
        <strain evidence="3">FP5</strain>
    </source>
</reference>
<keyword evidence="1" id="KW-1133">Transmembrane helix</keyword>
<dbReference type="EMBL" id="FOOG01000017">
    <property type="protein sequence ID" value="SFF98267.1"/>
    <property type="molecule type" value="Genomic_DNA"/>
</dbReference>
<evidence type="ECO:0000256" key="1">
    <source>
        <dbReference type="SAM" id="Phobius"/>
    </source>
</evidence>
<sequence>MQWLTVFNKELLESWRNFKWIWVPLVFILLAITDPLTTYYLPQILEATGGLPEGATFEMPEPPPSEVFMMSVSQLNLIGVLIIVLITMGTISGERKSGVAELILVKPIAYHSYVTAKWAAYALLIWISTFTALLASWYYVNLLFGEVSAGSFLRTFFFYGLWMTLILSISIFMNTLSKTAGLVLFFTITLVIALNLLSSVFAHVVKWSPSLISSHLRNTLISGELSSALWGSAGTAVLFIILLLASAAYTLKHKEIS</sequence>
<organism evidence="2 3">
    <name type="scientific">Halobacillus alkaliphilus</name>
    <dbReference type="NCBI Taxonomy" id="396056"/>
    <lineage>
        <taxon>Bacteria</taxon>
        <taxon>Bacillati</taxon>
        <taxon>Bacillota</taxon>
        <taxon>Bacilli</taxon>
        <taxon>Bacillales</taxon>
        <taxon>Bacillaceae</taxon>
        <taxon>Halobacillus</taxon>
    </lineage>
</organism>
<dbReference type="Proteomes" id="UP000198897">
    <property type="component" value="Unassembled WGS sequence"/>
</dbReference>
<feature type="transmembrane region" description="Helical" evidence="1">
    <location>
        <begin position="118"/>
        <end position="140"/>
    </location>
</feature>
<feature type="transmembrane region" description="Helical" evidence="1">
    <location>
        <begin position="67"/>
        <end position="88"/>
    </location>
</feature>
<feature type="transmembrane region" description="Helical" evidence="1">
    <location>
        <begin position="225"/>
        <end position="251"/>
    </location>
</feature>
<dbReference type="AlphaFoldDB" id="A0A1I2N986"/>
<dbReference type="OrthoDB" id="4187110at2"/>
<protein>
    <submittedName>
        <fullName evidence="2">ABC-2 type transport system permease protein</fullName>
    </submittedName>
</protein>
<feature type="transmembrane region" description="Helical" evidence="1">
    <location>
        <begin position="180"/>
        <end position="205"/>
    </location>
</feature>
<feature type="transmembrane region" description="Helical" evidence="1">
    <location>
        <begin position="20"/>
        <end position="41"/>
    </location>
</feature>
<evidence type="ECO:0000313" key="2">
    <source>
        <dbReference type="EMBL" id="SFF98267.1"/>
    </source>
</evidence>
<dbReference type="GO" id="GO:0005886">
    <property type="term" value="C:plasma membrane"/>
    <property type="evidence" value="ECO:0007669"/>
    <property type="project" value="UniProtKB-SubCell"/>
</dbReference>